<keyword evidence="3" id="KW-1185">Reference proteome</keyword>
<reference evidence="2" key="2">
    <citation type="journal article" date="2023" name="IMA Fungus">
        <title>Comparative genomic study of the Penicillium genus elucidates a diverse pangenome and 15 lateral gene transfer events.</title>
        <authorList>
            <person name="Petersen C."/>
            <person name="Sorensen T."/>
            <person name="Nielsen M.R."/>
            <person name="Sondergaard T.E."/>
            <person name="Sorensen J.L."/>
            <person name="Fitzpatrick D.A."/>
            <person name="Frisvad J.C."/>
            <person name="Nielsen K.L."/>
        </authorList>
    </citation>
    <scope>NUCLEOTIDE SEQUENCE</scope>
    <source>
        <strain evidence="2">IBT 29677</strain>
    </source>
</reference>
<sequence length="157" mass="16746">MEIGGNIYHRSSPQLRLGRPTTTTSLPGRSVLISTSSLVPGSSYPKAGYDDVIGFGLHQGATNEQLRAIQLWPGQLRLNSPVSVTGRSPHFADTRVGSSLPAKLTATFSEELDASRGLVALSQDMTPRNIYGPCGARKSADLYNPSVGNIESSVKDF</sequence>
<feature type="region of interest" description="Disordered" evidence="1">
    <location>
        <begin position="1"/>
        <end position="25"/>
    </location>
</feature>
<dbReference type="EMBL" id="JAPZBU010000011">
    <property type="protein sequence ID" value="KAJ5379606.1"/>
    <property type="molecule type" value="Genomic_DNA"/>
</dbReference>
<comment type="caution">
    <text evidence="2">The sequence shown here is derived from an EMBL/GenBank/DDBJ whole genome shotgun (WGS) entry which is preliminary data.</text>
</comment>
<proteinExistence type="predicted"/>
<dbReference type="GeneID" id="81376342"/>
<evidence type="ECO:0000256" key="1">
    <source>
        <dbReference type="SAM" id="MobiDB-lite"/>
    </source>
</evidence>
<organism evidence="2 3">
    <name type="scientific">Penicillium cosmopolitanum</name>
    <dbReference type="NCBI Taxonomy" id="1131564"/>
    <lineage>
        <taxon>Eukaryota</taxon>
        <taxon>Fungi</taxon>
        <taxon>Dikarya</taxon>
        <taxon>Ascomycota</taxon>
        <taxon>Pezizomycotina</taxon>
        <taxon>Eurotiomycetes</taxon>
        <taxon>Eurotiomycetidae</taxon>
        <taxon>Eurotiales</taxon>
        <taxon>Aspergillaceae</taxon>
        <taxon>Penicillium</taxon>
    </lineage>
</organism>
<evidence type="ECO:0000313" key="2">
    <source>
        <dbReference type="EMBL" id="KAJ5379606.1"/>
    </source>
</evidence>
<dbReference type="RefSeq" id="XP_056483392.1">
    <property type="nucleotide sequence ID" value="XM_056637362.1"/>
</dbReference>
<protein>
    <submittedName>
        <fullName evidence="2">C2H2 conidiation transcription factor FlbC</fullName>
    </submittedName>
</protein>
<gene>
    <name evidence="2" type="ORF">N7509_012725</name>
</gene>
<accession>A0A9W9SJ87</accession>
<name>A0A9W9SJ87_9EURO</name>
<feature type="compositionally biased region" description="Polar residues" evidence="1">
    <location>
        <begin position="9"/>
        <end position="25"/>
    </location>
</feature>
<dbReference type="Proteomes" id="UP001147747">
    <property type="component" value="Unassembled WGS sequence"/>
</dbReference>
<evidence type="ECO:0000313" key="3">
    <source>
        <dbReference type="Proteomes" id="UP001147747"/>
    </source>
</evidence>
<reference evidence="2" key="1">
    <citation type="submission" date="2022-12" db="EMBL/GenBank/DDBJ databases">
        <authorList>
            <person name="Petersen C."/>
        </authorList>
    </citation>
    <scope>NUCLEOTIDE SEQUENCE</scope>
    <source>
        <strain evidence="2">IBT 29677</strain>
    </source>
</reference>
<dbReference type="AlphaFoldDB" id="A0A9W9SJ87"/>
<dbReference type="OrthoDB" id="6077919at2759"/>